<feature type="region of interest" description="Disordered" evidence="1">
    <location>
        <begin position="1"/>
        <end position="62"/>
    </location>
</feature>
<comment type="caution">
    <text evidence="2">The sequence shown here is derived from an EMBL/GenBank/DDBJ whole genome shotgun (WGS) entry which is preliminary data.</text>
</comment>
<name>A0ABQ3ZLY1_9ACTN</name>
<dbReference type="Proteomes" id="UP000603200">
    <property type="component" value="Unassembled WGS sequence"/>
</dbReference>
<organism evidence="2 3">
    <name type="scientific">Winogradskya humida</name>
    <dbReference type="NCBI Taxonomy" id="113566"/>
    <lineage>
        <taxon>Bacteria</taxon>
        <taxon>Bacillati</taxon>
        <taxon>Actinomycetota</taxon>
        <taxon>Actinomycetes</taxon>
        <taxon>Micromonosporales</taxon>
        <taxon>Micromonosporaceae</taxon>
        <taxon>Winogradskya</taxon>
    </lineage>
</organism>
<keyword evidence="3" id="KW-1185">Reference proteome</keyword>
<proteinExistence type="predicted"/>
<evidence type="ECO:0000313" key="3">
    <source>
        <dbReference type="Proteomes" id="UP000603200"/>
    </source>
</evidence>
<evidence type="ECO:0000313" key="2">
    <source>
        <dbReference type="EMBL" id="GIE19599.1"/>
    </source>
</evidence>
<dbReference type="EMBL" id="BOMN01000031">
    <property type="protein sequence ID" value="GIE19599.1"/>
    <property type="molecule type" value="Genomic_DNA"/>
</dbReference>
<reference evidence="2 3" key="1">
    <citation type="submission" date="2021-01" db="EMBL/GenBank/DDBJ databases">
        <title>Whole genome shotgun sequence of Actinoplanes humidus NBRC 14915.</title>
        <authorList>
            <person name="Komaki H."/>
            <person name="Tamura T."/>
        </authorList>
    </citation>
    <scope>NUCLEOTIDE SEQUENCE [LARGE SCALE GENOMIC DNA]</scope>
    <source>
        <strain evidence="2 3">NBRC 14915</strain>
    </source>
</reference>
<protein>
    <submittedName>
        <fullName evidence="2">Uncharacterized protein</fullName>
    </submittedName>
</protein>
<evidence type="ECO:0000256" key="1">
    <source>
        <dbReference type="SAM" id="MobiDB-lite"/>
    </source>
</evidence>
<gene>
    <name evidence="2" type="ORF">Ahu01nite_027010</name>
</gene>
<accession>A0ABQ3ZLY1</accession>
<sequence>MGRQRHPRNLSASVSDGSADLGRPALRQGAVSAVPGYEKARVPRGRAHQPTPPTPSPAIHLPSLAPRQPFVLRILLSEGAPALEIFLNELYESDLAERESLDGGQR</sequence>